<evidence type="ECO:0000256" key="3">
    <source>
        <dbReference type="ARBA" id="ARBA00029447"/>
    </source>
</evidence>
<evidence type="ECO:0000313" key="9">
    <source>
        <dbReference type="Proteomes" id="UP000242469"/>
    </source>
</evidence>
<dbReference type="Pfam" id="PF00015">
    <property type="entry name" value="MCPsignal"/>
    <property type="match status" value="1"/>
</dbReference>
<dbReference type="PROSITE" id="PS50111">
    <property type="entry name" value="CHEMOTAXIS_TRANSDUC_2"/>
    <property type="match status" value="1"/>
</dbReference>
<dbReference type="InterPro" id="IPR004089">
    <property type="entry name" value="MCPsignal_dom"/>
</dbReference>
<dbReference type="CDD" id="cd06225">
    <property type="entry name" value="HAMP"/>
    <property type="match status" value="1"/>
</dbReference>
<dbReference type="SMART" id="SM00304">
    <property type="entry name" value="HAMP"/>
    <property type="match status" value="1"/>
</dbReference>
<reference evidence="9" key="1">
    <citation type="submission" date="2016-10" db="EMBL/GenBank/DDBJ databases">
        <authorList>
            <person name="Varghese N."/>
            <person name="Submissions S."/>
        </authorList>
    </citation>
    <scope>NUCLEOTIDE SEQUENCE [LARGE SCALE GENOMIC DNA]</scope>
    <source>
        <strain evidence="9">DSM 11526</strain>
    </source>
</reference>
<evidence type="ECO:0000256" key="1">
    <source>
        <dbReference type="ARBA" id="ARBA00004370"/>
    </source>
</evidence>
<evidence type="ECO:0000256" key="5">
    <source>
        <dbReference type="SAM" id="Phobius"/>
    </source>
</evidence>
<dbReference type="Proteomes" id="UP000242469">
    <property type="component" value="Unassembled WGS sequence"/>
</dbReference>
<dbReference type="Gene3D" id="1.10.287.950">
    <property type="entry name" value="Methyl-accepting chemotaxis protein"/>
    <property type="match status" value="1"/>
</dbReference>
<proteinExistence type="inferred from homology"/>
<feature type="domain" description="Methyl-accepting transducer" evidence="6">
    <location>
        <begin position="151"/>
        <end position="387"/>
    </location>
</feature>
<evidence type="ECO:0000313" key="8">
    <source>
        <dbReference type="EMBL" id="SEA53727.1"/>
    </source>
</evidence>
<feature type="transmembrane region" description="Helical" evidence="5">
    <location>
        <begin position="21"/>
        <end position="40"/>
    </location>
</feature>
<protein>
    <submittedName>
        <fullName evidence="8">Methyl-accepting chemotaxis protein</fullName>
    </submittedName>
</protein>
<keyword evidence="2 4" id="KW-0807">Transducer</keyword>
<comment type="subcellular location">
    <subcellularLocation>
        <location evidence="1">Membrane</location>
    </subcellularLocation>
</comment>
<feature type="transmembrane region" description="Helical" evidence="5">
    <location>
        <begin position="70"/>
        <end position="90"/>
    </location>
</feature>
<dbReference type="OrthoDB" id="2489132at2"/>
<keyword evidence="5" id="KW-0472">Membrane</keyword>
<keyword evidence="5" id="KW-1133">Transmembrane helix</keyword>
<comment type="similarity">
    <text evidence="3">Belongs to the methyl-accepting chemotaxis (MCP) protein family.</text>
</comment>
<dbReference type="PROSITE" id="PS50885">
    <property type="entry name" value="HAMP"/>
    <property type="match status" value="1"/>
</dbReference>
<dbReference type="GO" id="GO:0006935">
    <property type="term" value="P:chemotaxis"/>
    <property type="evidence" value="ECO:0007669"/>
    <property type="project" value="UniProtKB-ARBA"/>
</dbReference>
<dbReference type="EMBL" id="FNRJ01000004">
    <property type="protein sequence ID" value="SEA53727.1"/>
    <property type="molecule type" value="Genomic_DNA"/>
</dbReference>
<keyword evidence="9" id="KW-1185">Reference proteome</keyword>
<name>A0A1H4C083_9GAMM</name>
<keyword evidence="5" id="KW-0812">Transmembrane</keyword>
<evidence type="ECO:0000256" key="4">
    <source>
        <dbReference type="PROSITE-ProRule" id="PRU00284"/>
    </source>
</evidence>
<evidence type="ECO:0000256" key="2">
    <source>
        <dbReference type="ARBA" id="ARBA00023224"/>
    </source>
</evidence>
<feature type="domain" description="HAMP" evidence="7">
    <location>
        <begin position="92"/>
        <end position="146"/>
    </location>
</feature>
<accession>A0A1H4C083</accession>
<gene>
    <name evidence="8" type="ORF">SAMN02745729_104132</name>
</gene>
<dbReference type="RefSeq" id="WP_091824891.1">
    <property type="nucleotide sequence ID" value="NZ_FNRJ01000004.1"/>
</dbReference>
<dbReference type="PANTHER" id="PTHR32089:SF112">
    <property type="entry name" value="LYSOZYME-LIKE PROTEIN-RELATED"/>
    <property type="match status" value="1"/>
</dbReference>
<evidence type="ECO:0000259" key="6">
    <source>
        <dbReference type="PROSITE" id="PS50111"/>
    </source>
</evidence>
<dbReference type="PANTHER" id="PTHR32089">
    <property type="entry name" value="METHYL-ACCEPTING CHEMOTAXIS PROTEIN MCPB"/>
    <property type="match status" value="1"/>
</dbReference>
<sequence length="600" mass="66468">MSLYQSIEKTFFHSLTRKICGNVLFLVFPSLILIGLGYWLHLSLRDLQVVLVDTPAAEEQVAQLAHTTGMIAGAMLVFTLVIAAFALFFMRHLFLRPIHSMTRVLRAVKDKDGDISATLPVQTQDEIARMAVSYNDFSASLKQMIADTRQRSVRVSLSASQLQKVVLAAKGSAEEQVSKAQAVFQASQESTTAIEGIAAHTQSISERNSHNLAEVKDSSAELMRVSEQVATIETQVKEFQQVVGQLAENSASIISILSLVQGFSEQTNLLALNASIEAARAGEAGRGFAVVADEVRTLSQKVNTATGEIDSKINAMVSLVESTRSGAEVIMQNVSDTDGFISQTSRRFSTMVSDFEALNSQLGEISAAIEELSYTNRHSHEQVSDITRLADSIRQEMEVSSQHSQELDGATEEMQELLSRFTIGYGGFEQIITTTREWARMVEAELENLADQGLDLFDTNYVRTNKDQLPEKYDTRYTDAYEARLRPLFDRCITENDAFLVAAGFDLNGYCPANNTRVSKPLTGDFEVDNAQSRHRRIFAGTRAEIRRASHDSPFLLQTFIRDTGEILNSLSVPLFVNGRRWGSFCVAFTPDHLLNATRD</sequence>
<organism evidence="8 9">
    <name type="scientific">Marinobacterium iners DSM 11526</name>
    <dbReference type="NCBI Taxonomy" id="1122198"/>
    <lineage>
        <taxon>Bacteria</taxon>
        <taxon>Pseudomonadati</taxon>
        <taxon>Pseudomonadota</taxon>
        <taxon>Gammaproteobacteria</taxon>
        <taxon>Oceanospirillales</taxon>
        <taxon>Oceanospirillaceae</taxon>
        <taxon>Marinobacterium</taxon>
    </lineage>
</organism>
<dbReference type="SMART" id="SM00283">
    <property type="entry name" value="MA"/>
    <property type="match status" value="1"/>
</dbReference>
<dbReference type="SUPFAM" id="SSF58104">
    <property type="entry name" value="Methyl-accepting chemotaxis protein (MCP) signaling domain"/>
    <property type="match status" value="1"/>
</dbReference>
<evidence type="ECO:0000259" key="7">
    <source>
        <dbReference type="PROSITE" id="PS50885"/>
    </source>
</evidence>
<dbReference type="GO" id="GO:0007165">
    <property type="term" value="P:signal transduction"/>
    <property type="evidence" value="ECO:0007669"/>
    <property type="project" value="UniProtKB-KW"/>
</dbReference>
<dbReference type="STRING" id="1122198.SAMN02745729_104132"/>
<dbReference type="AlphaFoldDB" id="A0A1H4C083"/>
<dbReference type="InterPro" id="IPR003660">
    <property type="entry name" value="HAMP_dom"/>
</dbReference>
<dbReference type="Pfam" id="PF00672">
    <property type="entry name" value="HAMP"/>
    <property type="match status" value="1"/>
</dbReference>
<dbReference type="GO" id="GO:0016020">
    <property type="term" value="C:membrane"/>
    <property type="evidence" value="ECO:0007669"/>
    <property type="project" value="UniProtKB-SubCell"/>
</dbReference>